<evidence type="ECO:0000313" key="4">
    <source>
        <dbReference type="Proteomes" id="UP000182932"/>
    </source>
</evidence>
<comment type="similarity">
    <text evidence="1">Belongs to the TPP enzyme family.</text>
</comment>
<feature type="domain" description="Thiamine pyrophosphate enzyme N-terminal TPP-binding" evidence="2">
    <location>
        <begin position="19"/>
        <end position="108"/>
    </location>
</feature>
<dbReference type="AlphaFoldDB" id="A0A975ZR42"/>
<protein>
    <submittedName>
        <fullName evidence="3">Thiamine pyrophosphate enzyme, N-terminal TPP binding domain</fullName>
    </submittedName>
</protein>
<comment type="caution">
    <text evidence="3">The sequence shown here is derived from an EMBL/GenBank/DDBJ whole genome shotgun (WGS) entry which is preliminary data.</text>
</comment>
<dbReference type="SUPFAM" id="SSF52518">
    <property type="entry name" value="Thiamin diphosphate-binding fold (THDP-binding)"/>
    <property type="match status" value="1"/>
</dbReference>
<dbReference type="GO" id="GO:0005948">
    <property type="term" value="C:acetolactate synthase complex"/>
    <property type="evidence" value="ECO:0007669"/>
    <property type="project" value="TreeGrafter"/>
</dbReference>
<name>A0A975ZR42_9RHOB</name>
<proteinExistence type="inferred from homology"/>
<evidence type="ECO:0000313" key="3">
    <source>
        <dbReference type="EMBL" id="SEK11135.1"/>
    </source>
</evidence>
<dbReference type="CDD" id="cd07035">
    <property type="entry name" value="TPP_PYR_POX_like"/>
    <property type="match status" value="1"/>
</dbReference>
<gene>
    <name evidence="3" type="ORF">SAMN04487940_13618</name>
</gene>
<dbReference type="InterPro" id="IPR012001">
    <property type="entry name" value="Thiamin_PyroP_enz_TPP-bd_dom"/>
</dbReference>
<dbReference type="PANTHER" id="PTHR18968">
    <property type="entry name" value="THIAMINE PYROPHOSPHATE ENZYMES"/>
    <property type="match status" value="1"/>
</dbReference>
<dbReference type="InterPro" id="IPR029061">
    <property type="entry name" value="THDP-binding"/>
</dbReference>
<dbReference type="InterPro" id="IPR045229">
    <property type="entry name" value="TPP_enz"/>
</dbReference>
<keyword evidence="4" id="KW-1185">Reference proteome</keyword>
<dbReference type="GO" id="GO:0009097">
    <property type="term" value="P:isoleucine biosynthetic process"/>
    <property type="evidence" value="ECO:0007669"/>
    <property type="project" value="TreeGrafter"/>
</dbReference>
<accession>A0A975ZR42</accession>
<dbReference type="EMBL" id="FNYY01000036">
    <property type="protein sequence ID" value="SEK11135.1"/>
    <property type="molecule type" value="Genomic_DNA"/>
</dbReference>
<sequence>MRSTSNVTSLTTQQTESQSGATYLADTIASMGCEHVFFVDAVLRETLIELEKRGIDRNLAHTEKSAVYMADGYARATGQLAFAMAQSVGAANLAAGLQDAYLDRVPLVTEKRARVGDALRGGITWRCSDAVNSLQRKGYATARDYHRHTA</sequence>
<dbReference type="PANTHER" id="PTHR18968:SF13">
    <property type="entry name" value="ACETOLACTATE SYNTHASE CATALYTIC SUBUNIT, MITOCHONDRIAL"/>
    <property type="match status" value="1"/>
</dbReference>
<organism evidence="3 4">
    <name type="scientific">Marinovum algicola</name>
    <dbReference type="NCBI Taxonomy" id="42444"/>
    <lineage>
        <taxon>Bacteria</taxon>
        <taxon>Pseudomonadati</taxon>
        <taxon>Pseudomonadota</taxon>
        <taxon>Alphaproteobacteria</taxon>
        <taxon>Rhodobacterales</taxon>
        <taxon>Roseobacteraceae</taxon>
        <taxon>Marinovum</taxon>
    </lineage>
</organism>
<dbReference type="Proteomes" id="UP000182932">
    <property type="component" value="Unassembled WGS sequence"/>
</dbReference>
<dbReference type="Gene3D" id="3.40.50.970">
    <property type="match status" value="1"/>
</dbReference>
<evidence type="ECO:0000256" key="1">
    <source>
        <dbReference type="ARBA" id="ARBA00007812"/>
    </source>
</evidence>
<evidence type="ECO:0000259" key="2">
    <source>
        <dbReference type="Pfam" id="PF02776"/>
    </source>
</evidence>
<dbReference type="GO" id="GO:0030976">
    <property type="term" value="F:thiamine pyrophosphate binding"/>
    <property type="evidence" value="ECO:0007669"/>
    <property type="project" value="InterPro"/>
</dbReference>
<dbReference type="GeneID" id="80821174"/>
<dbReference type="RefSeq" id="WP_074840366.1">
    <property type="nucleotide sequence ID" value="NZ_FNYY01000036.1"/>
</dbReference>
<dbReference type="GO" id="GO:0050660">
    <property type="term" value="F:flavin adenine dinucleotide binding"/>
    <property type="evidence" value="ECO:0007669"/>
    <property type="project" value="TreeGrafter"/>
</dbReference>
<dbReference type="GO" id="GO:0003984">
    <property type="term" value="F:acetolactate synthase activity"/>
    <property type="evidence" value="ECO:0007669"/>
    <property type="project" value="TreeGrafter"/>
</dbReference>
<reference evidence="3 4" key="1">
    <citation type="submission" date="2016-10" db="EMBL/GenBank/DDBJ databases">
        <authorList>
            <person name="Varghese N."/>
            <person name="Submissions S."/>
        </authorList>
    </citation>
    <scope>NUCLEOTIDE SEQUENCE [LARGE SCALE GENOMIC DNA]</scope>
    <source>
        <strain evidence="3 4">FF3</strain>
    </source>
</reference>
<dbReference type="Pfam" id="PF02776">
    <property type="entry name" value="TPP_enzyme_N"/>
    <property type="match status" value="1"/>
</dbReference>
<dbReference type="GO" id="GO:0009099">
    <property type="term" value="P:L-valine biosynthetic process"/>
    <property type="evidence" value="ECO:0007669"/>
    <property type="project" value="TreeGrafter"/>
</dbReference>